<dbReference type="PROSITE" id="PS50949">
    <property type="entry name" value="HTH_GNTR"/>
    <property type="match status" value="1"/>
</dbReference>
<evidence type="ECO:0000256" key="1">
    <source>
        <dbReference type="ARBA" id="ARBA00023015"/>
    </source>
</evidence>
<dbReference type="SMART" id="SM00345">
    <property type="entry name" value="HTH_GNTR"/>
    <property type="match status" value="1"/>
</dbReference>
<keyword evidence="6" id="KW-1185">Reference proteome</keyword>
<dbReference type="PANTHER" id="PTHR38445:SF10">
    <property type="entry name" value="GNTR-FAMILY TRANSCRIPTIONAL REGULATOR"/>
    <property type="match status" value="1"/>
</dbReference>
<keyword evidence="3" id="KW-0804">Transcription</keyword>
<dbReference type="Gene3D" id="1.10.10.10">
    <property type="entry name" value="Winged helix-like DNA-binding domain superfamily/Winged helix DNA-binding domain"/>
    <property type="match status" value="1"/>
</dbReference>
<dbReference type="CDD" id="cd07377">
    <property type="entry name" value="WHTH_GntR"/>
    <property type="match status" value="1"/>
</dbReference>
<evidence type="ECO:0000313" key="5">
    <source>
        <dbReference type="EMBL" id="TJZ53208.1"/>
    </source>
</evidence>
<accession>A0A4V5MLI2</accession>
<organism evidence="5 6">
    <name type="scientific">Sphingobacterium olei</name>
    <dbReference type="NCBI Taxonomy" id="2571155"/>
    <lineage>
        <taxon>Bacteria</taxon>
        <taxon>Pseudomonadati</taxon>
        <taxon>Bacteroidota</taxon>
        <taxon>Sphingobacteriia</taxon>
        <taxon>Sphingobacteriales</taxon>
        <taxon>Sphingobacteriaceae</taxon>
        <taxon>Sphingobacterium</taxon>
    </lineage>
</organism>
<dbReference type="SUPFAM" id="SSF46785">
    <property type="entry name" value="Winged helix' DNA-binding domain"/>
    <property type="match status" value="1"/>
</dbReference>
<evidence type="ECO:0000256" key="3">
    <source>
        <dbReference type="ARBA" id="ARBA00023163"/>
    </source>
</evidence>
<proteinExistence type="predicted"/>
<dbReference type="OrthoDB" id="362473at2"/>
<dbReference type="RefSeq" id="WP_136902665.1">
    <property type="nucleotide sequence ID" value="NZ_SUME01000008.1"/>
</dbReference>
<dbReference type="InterPro" id="IPR036388">
    <property type="entry name" value="WH-like_DNA-bd_sf"/>
</dbReference>
<sequence length="124" mass="14591">MDFNNNKAIYLQIAEHVCEHILLGSWKPEEKIPSVRDMAVNVEVNPNTVARTYELLQQKGIIYNKRGVGFFLSLDAIQQVQHYRKTIFIDEELPQLFKNIYLLNIGLDDITRMYQAFIEQNFKK</sequence>
<dbReference type="Gene3D" id="1.10.287.100">
    <property type="match status" value="1"/>
</dbReference>
<evidence type="ECO:0000256" key="2">
    <source>
        <dbReference type="ARBA" id="ARBA00023125"/>
    </source>
</evidence>
<dbReference type="GO" id="GO:0003677">
    <property type="term" value="F:DNA binding"/>
    <property type="evidence" value="ECO:0007669"/>
    <property type="project" value="UniProtKB-KW"/>
</dbReference>
<protein>
    <submittedName>
        <fullName evidence="5">GntR family transcriptional regulator</fullName>
    </submittedName>
</protein>
<dbReference type="Pfam" id="PF00392">
    <property type="entry name" value="GntR"/>
    <property type="match status" value="1"/>
</dbReference>
<dbReference type="InterPro" id="IPR000524">
    <property type="entry name" value="Tscrpt_reg_HTH_GntR"/>
</dbReference>
<dbReference type="Proteomes" id="UP000306808">
    <property type="component" value="Unassembled WGS sequence"/>
</dbReference>
<reference evidence="5 6" key="1">
    <citation type="submission" date="2019-04" db="EMBL/GenBank/DDBJ databases">
        <title>Sphingobacterium olei sp. nov., isolated from oil-contaminated soil.</title>
        <authorList>
            <person name="Liu B."/>
        </authorList>
    </citation>
    <scope>NUCLEOTIDE SEQUENCE [LARGE SCALE GENOMIC DNA]</scope>
    <source>
        <strain evidence="5 6">HAL-9</strain>
    </source>
</reference>
<gene>
    <name evidence="5" type="ORF">FAZ15_17785</name>
</gene>
<dbReference type="PANTHER" id="PTHR38445">
    <property type="entry name" value="HTH-TYPE TRANSCRIPTIONAL REPRESSOR YTRA"/>
    <property type="match status" value="1"/>
</dbReference>
<feature type="domain" description="HTH gntR-type" evidence="4">
    <location>
        <begin position="7"/>
        <end position="75"/>
    </location>
</feature>
<dbReference type="GO" id="GO:0003700">
    <property type="term" value="F:DNA-binding transcription factor activity"/>
    <property type="evidence" value="ECO:0007669"/>
    <property type="project" value="InterPro"/>
</dbReference>
<name>A0A4V5MLI2_9SPHI</name>
<dbReference type="EMBL" id="SUME01000008">
    <property type="protein sequence ID" value="TJZ53208.1"/>
    <property type="molecule type" value="Genomic_DNA"/>
</dbReference>
<dbReference type="AlphaFoldDB" id="A0A4V5MLI2"/>
<evidence type="ECO:0000313" key="6">
    <source>
        <dbReference type="Proteomes" id="UP000306808"/>
    </source>
</evidence>
<keyword evidence="1" id="KW-0805">Transcription regulation</keyword>
<evidence type="ECO:0000259" key="4">
    <source>
        <dbReference type="PROSITE" id="PS50949"/>
    </source>
</evidence>
<keyword evidence="2" id="KW-0238">DNA-binding</keyword>
<dbReference type="InterPro" id="IPR036390">
    <property type="entry name" value="WH_DNA-bd_sf"/>
</dbReference>
<comment type="caution">
    <text evidence="5">The sequence shown here is derived from an EMBL/GenBank/DDBJ whole genome shotgun (WGS) entry which is preliminary data.</text>
</comment>